<dbReference type="Proteomes" id="UP000190166">
    <property type="component" value="Unassembled WGS sequence"/>
</dbReference>
<keyword evidence="3" id="KW-1185">Reference proteome</keyword>
<protein>
    <submittedName>
        <fullName evidence="2">Metal-dependent hydrolase, beta-lactamase superfamily II</fullName>
    </submittedName>
</protein>
<name>A0A1T5P766_9BACT</name>
<dbReference type="InterPro" id="IPR052159">
    <property type="entry name" value="Competence_DNA_uptake"/>
</dbReference>
<reference evidence="2 3" key="1">
    <citation type="submission" date="2017-02" db="EMBL/GenBank/DDBJ databases">
        <authorList>
            <person name="Peterson S.W."/>
        </authorList>
    </citation>
    <scope>NUCLEOTIDE SEQUENCE [LARGE SCALE GENOMIC DNA]</scope>
    <source>
        <strain evidence="2 3">DSM 18108</strain>
    </source>
</reference>
<evidence type="ECO:0000259" key="1">
    <source>
        <dbReference type="Pfam" id="PF00753"/>
    </source>
</evidence>
<evidence type="ECO:0000313" key="3">
    <source>
        <dbReference type="Proteomes" id="UP000190166"/>
    </source>
</evidence>
<dbReference type="Gene3D" id="3.60.15.10">
    <property type="entry name" value="Ribonuclease Z/Hydroxyacylglutathione hydrolase-like"/>
    <property type="match status" value="1"/>
</dbReference>
<organism evidence="2 3">
    <name type="scientific">Chitinophaga ginsengisegetis</name>
    <dbReference type="NCBI Taxonomy" id="393003"/>
    <lineage>
        <taxon>Bacteria</taxon>
        <taxon>Pseudomonadati</taxon>
        <taxon>Bacteroidota</taxon>
        <taxon>Chitinophagia</taxon>
        <taxon>Chitinophagales</taxon>
        <taxon>Chitinophagaceae</taxon>
        <taxon>Chitinophaga</taxon>
    </lineage>
</organism>
<dbReference type="PANTHER" id="PTHR30619">
    <property type="entry name" value="DNA INTERNALIZATION/COMPETENCE PROTEIN COMEC/REC2"/>
    <property type="match status" value="1"/>
</dbReference>
<sequence>MMKITFKDVGQGDSIVLEWTHNGIAKIGIVDCSKKGKSNPVLTHLKQAGYKEIEFIILTHPHRDHYSGLLELLEYIENKRITVHRVAHTILFEGGKKFWKYFEADRRDTLLLRKIIGKWEHLKRTGVIKRMDGLMDDKTWELEEHIHLRCLAPSHDDIQEYMRLVKLEPDINSKEASQAANLLSAIFRLSINNCYALLTSDAEIFTLRGIAQRSDKQLSDRKFIVCQLPHHGSIKNHHKYFWDLIEKTDGRNAVISAGKHRHYNHPSYEVVTHFHQEGYQMHCTNIINGMEQFILEQRAISRMFDTFSEIAEDYMKSNDKAFTLS</sequence>
<dbReference type="AlphaFoldDB" id="A0A1T5P766"/>
<dbReference type="InterPro" id="IPR001279">
    <property type="entry name" value="Metallo-B-lactamas"/>
</dbReference>
<feature type="domain" description="Metallo-beta-lactamase" evidence="1">
    <location>
        <begin position="51"/>
        <end position="156"/>
    </location>
</feature>
<keyword evidence="2" id="KW-0378">Hydrolase</keyword>
<dbReference type="SUPFAM" id="SSF56281">
    <property type="entry name" value="Metallo-hydrolase/oxidoreductase"/>
    <property type="match status" value="1"/>
</dbReference>
<dbReference type="Pfam" id="PF00753">
    <property type="entry name" value="Lactamase_B"/>
    <property type="match status" value="1"/>
</dbReference>
<gene>
    <name evidence="2" type="ORF">SAMN05660461_4414</name>
</gene>
<accession>A0A1T5P766</accession>
<dbReference type="PANTHER" id="PTHR30619:SF1">
    <property type="entry name" value="RECOMBINATION PROTEIN 2"/>
    <property type="match status" value="1"/>
</dbReference>
<evidence type="ECO:0000313" key="2">
    <source>
        <dbReference type="EMBL" id="SKD08542.1"/>
    </source>
</evidence>
<dbReference type="InterPro" id="IPR036866">
    <property type="entry name" value="RibonucZ/Hydroxyglut_hydro"/>
</dbReference>
<proteinExistence type="predicted"/>
<dbReference type="EMBL" id="FUZZ01000003">
    <property type="protein sequence ID" value="SKD08542.1"/>
    <property type="molecule type" value="Genomic_DNA"/>
</dbReference>
<dbReference type="GO" id="GO:0016787">
    <property type="term" value="F:hydrolase activity"/>
    <property type="evidence" value="ECO:0007669"/>
    <property type="project" value="UniProtKB-KW"/>
</dbReference>
<dbReference type="STRING" id="393003.SAMN05660461_4414"/>